<proteinExistence type="inferred from homology"/>
<keyword evidence="5 9" id="KW-1133">Transmembrane helix</keyword>
<evidence type="ECO:0000259" key="14">
    <source>
        <dbReference type="Pfam" id="PF21088"/>
    </source>
</evidence>
<feature type="transmembrane region" description="Helical" evidence="9">
    <location>
        <begin position="849"/>
        <end position="868"/>
    </location>
</feature>
<dbReference type="InterPro" id="IPR025692">
    <property type="entry name" value="MscS_IM_dom1"/>
</dbReference>
<reference evidence="15 16" key="1">
    <citation type="submission" date="2019-05" db="EMBL/GenBank/DDBJ databases">
        <title>Genome of Alcanivorax gelatiniphagus, an oil degrading marine bacteria.</title>
        <authorList>
            <person name="Kwon K.K."/>
        </authorList>
    </citation>
    <scope>NUCLEOTIDE SEQUENCE [LARGE SCALE GENOMIC DNA]</scope>
    <source>
        <strain evidence="15 16">MEBiC 08158</strain>
    </source>
</reference>
<feature type="transmembrane region" description="Helical" evidence="9">
    <location>
        <begin position="812"/>
        <end position="837"/>
    </location>
</feature>
<sequence>MPGSFTLPGIGDLEKQLAGEDNSGDDQKQGNGQNSDGDSEHRQILEQTLALRREIDTNRQRIEDLKKQANQAPQQSTQMQRQLQSARREQQQDWRQRYQDLSLAALVNELTGQLDALEDNQQTLAQVSAELTRAQTLPERAQTTISDSLSRMDDIRQTLNRRDETLEDAERTRLQTELAALDTRIQLRNQELSVASTLEELSRLRKRVLEAQEAVIQQRLDVLQPMINDRRDESLNAEIDEDAPTLPDGLANHPRLEEARQQNDDLRDQLKQTSSDVNDLIREVINAETRLDRARSLSSTVNDQIRMLDGSLLLSRILYEQQKSLPEYKPRPGLDKLISDTRLAQFDIRQSIQTLESEKPELGQTDDLDPDQRQQLSGALTRLRDARLELLNQLDQELGRKLNVLVRLNLSQEQLQRITNDLHDTISEQTFWMPSTQPMPSWIQDFPAQAARELKDIPWQRMSSDAVDMMRAKWPWLFVPLLLAGLLALVRGKLRARIRALNGDIGFLKRDSQRHTPQAIIYTALLAAPVPLVLSLVGWGLWAQPGTLSSVLGAALAKIALLWLVFELCYRLLARDGIAQRHFRWSAQANQVLRRRLLVVGLAMVPMTLVIAFGEEWPAQLSNDRIGLLMMLACLLIISATLSRAALAYQAHRYSKAVKGGAVFLCCTAPLAMAALIVVGYYFTAVRLSGRMIDTFYLSLLWMLLDATAVRGLAVAAQRLAYKRAVAEREAEPKESVEGVEVEEPQLDLQQVNQQSLRLIRLAVLGLFAALLYWVWADVINAFSYTDNIVLWQSTEGSGLNATNTPISLGDVITSLAIGIATFMLVANLPGLLEVLLLSRMNLRQGASYAITTLLSYVVIMVGVIVALGSLGLSWSKMQWLVAALGVGLGFGLQEIFANFISGIIILFERPIRIGDVITIGNLSGTVSRIRIRATTIIDFERKEIIVPNKVFVTERLINWTLSDTVTRLTLKVGFAYGSDLQTCHDLLVQVAKDNRRVLRDPEPLILFMAFGASTLDHELRVYLGEIGDILFATDELNRAIDKACRERGVEIAFNQIDVHLRSTTDDLRIADLDGDDEPPAAAPRRGKGDVRGHYGNTRGHYNDDGQDNEGQDPDRDGKPKGTGEDD</sequence>
<dbReference type="PANTHER" id="PTHR30347">
    <property type="entry name" value="POTASSIUM CHANNEL RELATED"/>
    <property type="match status" value="1"/>
</dbReference>
<feature type="transmembrane region" description="Helical" evidence="9">
    <location>
        <begin position="474"/>
        <end position="490"/>
    </location>
</feature>
<comment type="similarity">
    <text evidence="2">Belongs to the MscS (TC 1.A.23) family.</text>
</comment>
<dbReference type="SUPFAM" id="SSF82689">
    <property type="entry name" value="Mechanosensitive channel protein MscS (YggB), C-terminal domain"/>
    <property type="match status" value="1"/>
</dbReference>
<dbReference type="InterPro" id="IPR049278">
    <property type="entry name" value="MS_channel_C"/>
</dbReference>
<evidence type="ECO:0000313" key="16">
    <source>
        <dbReference type="Proteomes" id="UP000739180"/>
    </source>
</evidence>
<feature type="compositionally biased region" description="Low complexity" evidence="8">
    <location>
        <begin position="74"/>
        <end position="84"/>
    </location>
</feature>
<dbReference type="InterPro" id="IPR010920">
    <property type="entry name" value="LSM_dom_sf"/>
</dbReference>
<dbReference type="Pfam" id="PF12795">
    <property type="entry name" value="MscS_porin"/>
    <property type="match status" value="1"/>
</dbReference>
<feature type="transmembrane region" description="Helical" evidence="9">
    <location>
        <begin position="661"/>
        <end position="683"/>
    </location>
</feature>
<feature type="region of interest" description="Disordered" evidence="8">
    <location>
        <begin position="1"/>
        <end position="42"/>
    </location>
</feature>
<evidence type="ECO:0000256" key="8">
    <source>
        <dbReference type="SAM" id="MobiDB-lite"/>
    </source>
</evidence>
<keyword evidence="4 9" id="KW-0812">Transmembrane</keyword>
<dbReference type="Pfam" id="PF21082">
    <property type="entry name" value="MS_channel_3rd"/>
    <property type="match status" value="1"/>
</dbReference>
<evidence type="ECO:0000259" key="11">
    <source>
        <dbReference type="Pfam" id="PF12794"/>
    </source>
</evidence>
<feature type="domain" description="Mechanosensitive ion channel inner membrane" evidence="11">
    <location>
        <begin position="475"/>
        <end position="792"/>
    </location>
</feature>
<feature type="region of interest" description="Disordered" evidence="8">
    <location>
        <begin position="1070"/>
        <end position="1127"/>
    </location>
</feature>
<keyword evidence="6 9" id="KW-0472">Membrane</keyword>
<dbReference type="Gene3D" id="2.30.30.60">
    <property type="match status" value="1"/>
</dbReference>
<feature type="coiled-coil region" evidence="7">
    <location>
        <begin position="152"/>
        <end position="214"/>
    </location>
</feature>
<feature type="transmembrane region" description="Helical" evidence="9">
    <location>
        <begin position="595"/>
        <end position="614"/>
    </location>
</feature>
<dbReference type="Proteomes" id="UP000739180">
    <property type="component" value="Unassembled WGS sequence"/>
</dbReference>
<feature type="domain" description="Mechanosensitive ion channel MscS C-terminal" evidence="13">
    <location>
        <begin position="970"/>
        <end position="1052"/>
    </location>
</feature>
<keyword evidence="3" id="KW-1003">Cell membrane</keyword>
<dbReference type="Gene3D" id="3.30.70.100">
    <property type="match status" value="1"/>
</dbReference>
<evidence type="ECO:0000256" key="9">
    <source>
        <dbReference type="SAM" id="Phobius"/>
    </source>
</evidence>
<dbReference type="PANTHER" id="PTHR30347:SF1">
    <property type="entry name" value="MECHANOSENSITIVE CHANNEL MSCK"/>
    <property type="match status" value="1"/>
</dbReference>
<accession>A0ABY2XLS8</accession>
<dbReference type="InterPro" id="IPR006685">
    <property type="entry name" value="MscS_channel_2nd"/>
</dbReference>
<dbReference type="InterPro" id="IPR024393">
    <property type="entry name" value="MscS_porin"/>
</dbReference>
<feature type="compositionally biased region" description="Basic and acidic residues" evidence="8">
    <location>
        <begin position="1113"/>
        <end position="1127"/>
    </location>
</feature>
<dbReference type="SUPFAM" id="SSF50182">
    <property type="entry name" value="Sm-like ribonucleoproteins"/>
    <property type="match status" value="1"/>
</dbReference>
<evidence type="ECO:0000256" key="5">
    <source>
        <dbReference type="ARBA" id="ARBA00022989"/>
    </source>
</evidence>
<evidence type="ECO:0000259" key="13">
    <source>
        <dbReference type="Pfam" id="PF21082"/>
    </source>
</evidence>
<name>A0ABY2XLS8_9GAMM</name>
<evidence type="ECO:0000256" key="4">
    <source>
        <dbReference type="ARBA" id="ARBA00022692"/>
    </source>
</evidence>
<feature type="transmembrane region" description="Helical" evidence="9">
    <location>
        <begin position="880"/>
        <end position="908"/>
    </location>
</feature>
<evidence type="ECO:0000259" key="12">
    <source>
        <dbReference type="Pfam" id="PF12795"/>
    </source>
</evidence>
<dbReference type="EMBL" id="VCQT01000031">
    <property type="protein sequence ID" value="TMW12687.1"/>
    <property type="molecule type" value="Genomic_DNA"/>
</dbReference>
<dbReference type="InterPro" id="IPR011014">
    <property type="entry name" value="MscS_channel_TM-2"/>
</dbReference>
<dbReference type="NCBIfam" id="NF008438">
    <property type="entry name" value="PRK11281.1"/>
    <property type="match status" value="1"/>
</dbReference>
<dbReference type="CDD" id="cd06174">
    <property type="entry name" value="MFS"/>
    <property type="match status" value="1"/>
</dbReference>
<feature type="domain" description="Mechanosensitive ion channel MscS porin" evidence="12">
    <location>
        <begin position="35"/>
        <end position="242"/>
    </location>
</feature>
<gene>
    <name evidence="15" type="primary">mscK</name>
    <name evidence="15" type="ORF">FGS76_09975</name>
</gene>
<evidence type="ECO:0000256" key="2">
    <source>
        <dbReference type="ARBA" id="ARBA00008017"/>
    </source>
</evidence>
<feature type="domain" description="Mechanosensitive ion channel MscS" evidence="10">
    <location>
        <begin position="896"/>
        <end position="961"/>
    </location>
</feature>
<evidence type="ECO:0000256" key="6">
    <source>
        <dbReference type="ARBA" id="ARBA00023136"/>
    </source>
</evidence>
<evidence type="ECO:0000256" key="3">
    <source>
        <dbReference type="ARBA" id="ARBA00022475"/>
    </source>
</evidence>
<evidence type="ECO:0000256" key="7">
    <source>
        <dbReference type="SAM" id="Coils"/>
    </source>
</evidence>
<feature type="transmembrane region" description="Helical" evidence="9">
    <location>
        <begin position="695"/>
        <end position="714"/>
    </location>
</feature>
<dbReference type="Pfam" id="PF00924">
    <property type="entry name" value="MS_channel_2nd"/>
    <property type="match status" value="1"/>
</dbReference>
<evidence type="ECO:0000313" key="15">
    <source>
        <dbReference type="EMBL" id="TMW12687.1"/>
    </source>
</evidence>
<feature type="transmembrane region" description="Helical" evidence="9">
    <location>
        <begin position="626"/>
        <end position="649"/>
    </location>
</feature>
<comment type="caution">
    <text evidence="15">The sequence shown here is derived from an EMBL/GenBank/DDBJ whole genome shotgun (WGS) entry which is preliminary data.</text>
</comment>
<dbReference type="InterPro" id="IPR049142">
    <property type="entry name" value="MS_channel_1st"/>
</dbReference>
<dbReference type="Gene3D" id="1.10.287.1260">
    <property type="match status" value="1"/>
</dbReference>
<dbReference type="InterPro" id="IPR052702">
    <property type="entry name" value="MscS-like_channel"/>
</dbReference>
<keyword evidence="7" id="KW-0175">Coiled coil</keyword>
<organism evidence="15 16">
    <name type="scientific">Alloalcanivorax gelatiniphagus</name>
    <dbReference type="NCBI Taxonomy" id="1194167"/>
    <lineage>
        <taxon>Bacteria</taxon>
        <taxon>Pseudomonadati</taxon>
        <taxon>Pseudomonadota</taxon>
        <taxon>Gammaproteobacteria</taxon>
        <taxon>Oceanospirillales</taxon>
        <taxon>Alcanivoracaceae</taxon>
        <taxon>Alloalcanivorax</taxon>
    </lineage>
</organism>
<feature type="coiled-coil region" evidence="7">
    <location>
        <begin position="256"/>
        <end position="297"/>
    </location>
</feature>
<feature type="region of interest" description="Disordered" evidence="8">
    <location>
        <begin position="66"/>
        <end position="91"/>
    </location>
</feature>
<keyword evidence="16" id="KW-1185">Reference proteome</keyword>
<feature type="transmembrane region" description="Helical" evidence="9">
    <location>
        <begin position="759"/>
        <end position="776"/>
    </location>
</feature>
<dbReference type="Pfam" id="PF12794">
    <property type="entry name" value="MscS_TM"/>
    <property type="match status" value="1"/>
</dbReference>
<dbReference type="Pfam" id="PF21088">
    <property type="entry name" value="MS_channel_1st"/>
    <property type="match status" value="1"/>
</dbReference>
<protein>
    <submittedName>
        <fullName evidence="15">Mechanosensitive channel MscK</fullName>
    </submittedName>
</protein>
<dbReference type="SUPFAM" id="SSF82861">
    <property type="entry name" value="Mechanosensitive channel protein MscS (YggB), transmembrane region"/>
    <property type="match status" value="1"/>
</dbReference>
<evidence type="ECO:0000256" key="1">
    <source>
        <dbReference type="ARBA" id="ARBA00004651"/>
    </source>
</evidence>
<feature type="transmembrane region" description="Helical" evidence="9">
    <location>
        <begin position="519"/>
        <end position="542"/>
    </location>
</feature>
<dbReference type="InterPro" id="IPR023408">
    <property type="entry name" value="MscS_beta-dom_sf"/>
</dbReference>
<feature type="transmembrane region" description="Helical" evidence="9">
    <location>
        <begin position="548"/>
        <end position="574"/>
    </location>
</feature>
<evidence type="ECO:0000259" key="10">
    <source>
        <dbReference type="Pfam" id="PF00924"/>
    </source>
</evidence>
<dbReference type="InterPro" id="IPR011066">
    <property type="entry name" value="MscS_channel_C_sf"/>
</dbReference>
<comment type="subcellular location">
    <subcellularLocation>
        <location evidence="1">Cell membrane</location>
        <topology evidence="1">Multi-pass membrane protein</topology>
    </subcellularLocation>
</comment>
<feature type="domain" description="Mechanosensitive ion channel transmembrane helices 2/3" evidence="14">
    <location>
        <begin position="853"/>
        <end position="894"/>
    </location>
</feature>